<evidence type="ECO:0000313" key="2">
    <source>
        <dbReference type="Proteomes" id="UP001516400"/>
    </source>
</evidence>
<proteinExistence type="predicted"/>
<dbReference type="Proteomes" id="UP001516400">
    <property type="component" value="Unassembled WGS sequence"/>
</dbReference>
<reference evidence="1 2" key="1">
    <citation type="journal article" date="2021" name="BMC Biol.">
        <title>Horizontally acquired antibacterial genes associated with adaptive radiation of ladybird beetles.</title>
        <authorList>
            <person name="Li H.S."/>
            <person name="Tang X.F."/>
            <person name="Huang Y.H."/>
            <person name="Xu Z.Y."/>
            <person name="Chen M.L."/>
            <person name="Du X.Y."/>
            <person name="Qiu B.Y."/>
            <person name="Chen P.T."/>
            <person name="Zhang W."/>
            <person name="Slipinski A."/>
            <person name="Escalona H.E."/>
            <person name="Waterhouse R.M."/>
            <person name="Zwick A."/>
            <person name="Pang H."/>
        </authorList>
    </citation>
    <scope>NUCLEOTIDE SEQUENCE [LARGE SCALE GENOMIC DNA]</scope>
    <source>
        <strain evidence="1">SYSU2018</strain>
    </source>
</reference>
<evidence type="ECO:0000313" key="1">
    <source>
        <dbReference type="EMBL" id="KAL3269675.1"/>
    </source>
</evidence>
<dbReference type="AlphaFoldDB" id="A0ABD2MU49"/>
<accession>A0ABD2MU49</accession>
<keyword evidence="2" id="KW-1185">Reference proteome</keyword>
<name>A0ABD2MU49_9CUCU</name>
<gene>
    <name evidence="1" type="ORF">HHI36_008735</name>
</gene>
<comment type="caution">
    <text evidence="1">The sequence shown here is derived from an EMBL/GenBank/DDBJ whole genome shotgun (WGS) entry which is preliminary data.</text>
</comment>
<dbReference type="EMBL" id="JABFTP020000021">
    <property type="protein sequence ID" value="KAL3269675.1"/>
    <property type="molecule type" value="Genomic_DNA"/>
</dbReference>
<protein>
    <submittedName>
        <fullName evidence="1">Uncharacterized protein</fullName>
    </submittedName>
</protein>
<organism evidence="1 2">
    <name type="scientific">Cryptolaemus montrouzieri</name>
    <dbReference type="NCBI Taxonomy" id="559131"/>
    <lineage>
        <taxon>Eukaryota</taxon>
        <taxon>Metazoa</taxon>
        <taxon>Ecdysozoa</taxon>
        <taxon>Arthropoda</taxon>
        <taxon>Hexapoda</taxon>
        <taxon>Insecta</taxon>
        <taxon>Pterygota</taxon>
        <taxon>Neoptera</taxon>
        <taxon>Endopterygota</taxon>
        <taxon>Coleoptera</taxon>
        <taxon>Polyphaga</taxon>
        <taxon>Cucujiformia</taxon>
        <taxon>Coccinelloidea</taxon>
        <taxon>Coccinellidae</taxon>
        <taxon>Scymninae</taxon>
        <taxon>Scymnini</taxon>
        <taxon>Cryptolaemus</taxon>
    </lineage>
</organism>
<sequence length="173" mass="19361">MLLDEDQFEITATIWGNIETADMAREIFKESAILGQSDHLIFMFKTANTPLKAQRANDLAINSSIVTRLGKTSTERNFDVKDLSVSNTNIQSIVKKVDLFEQFSSEEKVKIPCIAEHSASKEILSRLNVSNYVSAESFSRCNSRGGGVALVTRKDILFEKLPKICELSVEDRI</sequence>